<feature type="region of interest" description="Disordered" evidence="1">
    <location>
        <begin position="220"/>
        <end position="368"/>
    </location>
</feature>
<evidence type="ECO:0000313" key="3">
    <source>
        <dbReference type="EMBL" id="PRY50796.1"/>
    </source>
</evidence>
<keyword evidence="2" id="KW-1133">Transmembrane helix</keyword>
<evidence type="ECO:0000313" key="4">
    <source>
        <dbReference type="Proteomes" id="UP000237822"/>
    </source>
</evidence>
<name>A0A2T0TYM7_9MICO</name>
<evidence type="ECO:0000256" key="2">
    <source>
        <dbReference type="SAM" id="Phobius"/>
    </source>
</evidence>
<keyword evidence="2 3" id="KW-0812">Transmembrane</keyword>
<dbReference type="EMBL" id="PVTI01000038">
    <property type="protein sequence ID" value="PRY50796.1"/>
    <property type="molecule type" value="Genomic_DNA"/>
</dbReference>
<dbReference type="AlphaFoldDB" id="A0A2T0TYM7"/>
<proteinExistence type="predicted"/>
<dbReference type="Pfam" id="PF05552">
    <property type="entry name" value="MS_channel_1st_1"/>
    <property type="match status" value="2"/>
</dbReference>
<keyword evidence="4" id="KW-1185">Reference proteome</keyword>
<keyword evidence="2" id="KW-0472">Membrane</keyword>
<protein>
    <submittedName>
        <fullName evidence="3">Putative transporter (Transmembrane protein)</fullName>
    </submittedName>
</protein>
<sequence>MNNDALDDAWSSIVEFAPKFLGFLAILIIGLIVAKLIGKAVDKLLERVGFDRWVERGGVKRALSNSSFDASDIVGKLVYYALVLFVLQMAFGVFGPNPISDLLSSVIAFIPKIVVAIVIIIVASAIAAGAKNLIQGSLGGLSYGRLLANIASIFILALGVIAALEQVEVATAVTTPVLIAVLATIGGVLVVGVGGGLVRPMQQRWEGWLNRMEREAPQVAAEARAARGSVGSGSGGSGSGGSSYAGQSGSYDRSAGSGAGSSGSGGAGAGAAGAAGAAGTAEASSRYQPMTPTGAPAGTEAASPAPDRDPLRTTQEQLHESTGNATPEPPEDTRRRRDLHGDGDRGGDGAQRISPELLIEVPQVAGSG</sequence>
<feature type="transmembrane region" description="Helical" evidence="2">
    <location>
        <begin position="77"/>
        <end position="94"/>
    </location>
</feature>
<feature type="compositionally biased region" description="Low complexity" evidence="1">
    <location>
        <begin position="220"/>
        <end position="229"/>
    </location>
</feature>
<feature type="transmembrane region" description="Helical" evidence="2">
    <location>
        <begin position="146"/>
        <end position="164"/>
    </location>
</feature>
<dbReference type="Proteomes" id="UP000237822">
    <property type="component" value="Unassembled WGS sequence"/>
</dbReference>
<dbReference type="InterPro" id="IPR008910">
    <property type="entry name" value="MSC_TM_helix"/>
</dbReference>
<feature type="transmembrane region" description="Helical" evidence="2">
    <location>
        <begin position="176"/>
        <end position="198"/>
    </location>
</feature>
<feature type="compositionally biased region" description="Gly residues" evidence="1">
    <location>
        <begin position="230"/>
        <end position="243"/>
    </location>
</feature>
<feature type="transmembrane region" description="Helical" evidence="2">
    <location>
        <begin position="106"/>
        <end position="134"/>
    </location>
</feature>
<dbReference type="RefSeq" id="WP_106298939.1">
    <property type="nucleotide sequence ID" value="NZ_PVTI01000038.1"/>
</dbReference>
<dbReference type="Gene3D" id="1.10.287.1260">
    <property type="match status" value="1"/>
</dbReference>
<reference evidence="3 4" key="1">
    <citation type="submission" date="2018-03" db="EMBL/GenBank/DDBJ databases">
        <title>Genomic Encyclopedia of Archaeal and Bacterial Type Strains, Phase II (KMG-II): from individual species to whole genera.</title>
        <authorList>
            <person name="Goeker M."/>
        </authorList>
    </citation>
    <scope>NUCLEOTIDE SEQUENCE [LARGE SCALE GENOMIC DNA]</scope>
    <source>
        <strain evidence="3 4">ATCC BAA-1496</strain>
    </source>
</reference>
<comment type="caution">
    <text evidence="3">The sequence shown here is derived from an EMBL/GenBank/DDBJ whole genome shotgun (WGS) entry which is preliminary data.</text>
</comment>
<feature type="compositionally biased region" description="Low complexity" evidence="1">
    <location>
        <begin position="274"/>
        <end position="305"/>
    </location>
</feature>
<feature type="compositionally biased region" description="Polar residues" evidence="1">
    <location>
        <begin position="312"/>
        <end position="325"/>
    </location>
</feature>
<gene>
    <name evidence="3" type="ORF">BCF74_13818</name>
</gene>
<evidence type="ECO:0000256" key="1">
    <source>
        <dbReference type="SAM" id="MobiDB-lite"/>
    </source>
</evidence>
<dbReference type="OrthoDB" id="5184470at2"/>
<accession>A0A2T0TYM7</accession>
<feature type="compositionally biased region" description="Gly residues" evidence="1">
    <location>
        <begin position="257"/>
        <end position="273"/>
    </location>
</feature>
<feature type="compositionally biased region" description="Basic and acidic residues" evidence="1">
    <location>
        <begin position="331"/>
        <end position="347"/>
    </location>
</feature>
<organism evidence="3 4">
    <name type="scientific">Knoellia remsis</name>
    <dbReference type="NCBI Taxonomy" id="407159"/>
    <lineage>
        <taxon>Bacteria</taxon>
        <taxon>Bacillati</taxon>
        <taxon>Actinomycetota</taxon>
        <taxon>Actinomycetes</taxon>
        <taxon>Micrococcales</taxon>
        <taxon>Intrasporangiaceae</taxon>
        <taxon>Knoellia</taxon>
    </lineage>
</organism>
<feature type="transmembrane region" description="Helical" evidence="2">
    <location>
        <begin position="20"/>
        <end position="38"/>
    </location>
</feature>
<feature type="compositionally biased region" description="Low complexity" evidence="1">
    <location>
        <begin position="244"/>
        <end position="256"/>
    </location>
</feature>